<proteinExistence type="predicted"/>
<dbReference type="EMBL" id="QPIG01000005">
    <property type="protein sequence ID" value="RCU56695.1"/>
    <property type="molecule type" value="Genomic_DNA"/>
</dbReference>
<keyword evidence="1" id="KW-0175">Coiled coil</keyword>
<dbReference type="OrthoDB" id="80787at2"/>
<evidence type="ECO:0000256" key="1">
    <source>
        <dbReference type="SAM" id="Coils"/>
    </source>
</evidence>
<dbReference type="Proteomes" id="UP000252249">
    <property type="component" value="Unassembled WGS sequence"/>
</dbReference>
<sequence>MKNIIDRITKMETILDELTVVVEKSDKAMNELTDSLKDLETLKKYYESQYMKDVMAEKRGEVPQDLKRGVLSEDAVHMLLTDLVELSFKMEKLSNKIRGF</sequence>
<dbReference type="Pfam" id="PF14131">
    <property type="entry name" value="DUF4298"/>
    <property type="match status" value="1"/>
</dbReference>
<dbReference type="InterPro" id="IPR025384">
    <property type="entry name" value="DUF4298"/>
</dbReference>
<keyword evidence="3" id="KW-1185">Reference proteome</keyword>
<protein>
    <submittedName>
        <fullName evidence="2">DUF4298 domain-containing protein</fullName>
    </submittedName>
</protein>
<name>A0A368P462_9FLAO</name>
<organism evidence="2 3">
    <name type="scientific">Oceanihabitans sediminis</name>
    <dbReference type="NCBI Taxonomy" id="1812012"/>
    <lineage>
        <taxon>Bacteria</taxon>
        <taxon>Pseudomonadati</taxon>
        <taxon>Bacteroidota</taxon>
        <taxon>Flavobacteriia</taxon>
        <taxon>Flavobacteriales</taxon>
        <taxon>Flavobacteriaceae</taxon>
        <taxon>Oceanihabitans</taxon>
    </lineage>
</organism>
<reference evidence="2 3" key="1">
    <citation type="submission" date="2018-07" db="EMBL/GenBank/DDBJ databases">
        <title>Oceanihabitans testaceum sp. nov., isolated from marine sediment.</title>
        <authorList>
            <person name="Li C.-M."/>
        </authorList>
    </citation>
    <scope>NUCLEOTIDE SEQUENCE [LARGE SCALE GENOMIC DNA]</scope>
    <source>
        <strain evidence="2 3">S9-10</strain>
    </source>
</reference>
<evidence type="ECO:0000313" key="3">
    <source>
        <dbReference type="Proteomes" id="UP000252249"/>
    </source>
</evidence>
<feature type="coiled-coil region" evidence="1">
    <location>
        <begin position="22"/>
        <end position="49"/>
    </location>
</feature>
<accession>A0A368P462</accession>
<comment type="caution">
    <text evidence="2">The sequence shown here is derived from an EMBL/GenBank/DDBJ whole genome shotgun (WGS) entry which is preliminary data.</text>
</comment>
<dbReference type="AlphaFoldDB" id="A0A368P462"/>
<evidence type="ECO:0000313" key="2">
    <source>
        <dbReference type="EMBL" id="RCU56695.1"/>
    </source>
</evidence>
<gene>
    <name evidence="2" type="ORF">DU428_12455</name>
</gene>
<dbReference type="RefSeq" id="WP_113966646.1">
    <property type="nucleotide sequence ID" value="NZ_JAWVXR010000008.1"/>
</dbReference>